<dbReference type="InterPro" id="IPR026748">
    <property type="entry name" value="Clarin"/>
</dbReference>
<accession>A0AAV7QQC7</accession>
<keyword evidence="8" id="KW-1185">Reference proteome</keyword>
<evidence type="ECO:0000256" key="1">
    <source>
        <dbReference type="ARBA" id="ARBA00004141"/>
    </source>
</evidence>
<dbReference type="GO" id="GO:0016020">
    <property type="term" value="C:membrane"/>
    <property type="evidence" value="ECO:0007669"/>
    <property type="project" value="UniProtKB-SubCell"/>
</dbReference>
<evidence type="ECO:0000256" key="6">
    <source>
        <dbReference type="SAM" id="Phobius"/>
    </source>
</evidence>
<dbReference type="Pfam" id="PF25807">
    <property type="entry name" value="Clarin-2"/>
    <property type="match status" value="1"/>
</dbReference>
<reference evidence="7" key="1">
    <citation type="journal article" date="2022" name="bioRxiv">
        <title>Sequencing and chromosome-scale assembly of the giantPleurodeles waltlgenome.</title>
        <authorList>
            <person name="Brown T."/>
            <person name="Elewa A."/>
            <person name="Iarovenko S."/>
            <person name="Subramanian E."/>
            <person name="Araus A.J."/>
            <person name="Petzold A."/>
            <person name="Susuki M."/>
            <person name="Suzuki K.-i.T."/>
            <person name="Hayashi T."/>
            <person name="Toyoda A."/>
            <person name="Oliveira C."/>
            <person name="Osipova E."/>
            <person name="Leigh N.D."/>
            <person name="Simon A."/>
            <person name="Yun M.H."/>
        </authorList>
    </citation>
    <scope>NUCLEOTIDE SEQUENCE</scope>
    <source>
        <strain evidence="7">20211129_DDA</strain>
        <tissue evidence="7">Liver</tissue>
    </source>
</reference>
<proteinExistence type="inferred from homology"/>
<dbReference type="AlphaFoldDB" id="A0AAV7QQC7"/>
<keyword evidence="3 6" id="KW-0812">Transmembrane</keyword>
<comment type="similarity">
    <text evidence="2">Belongs to the clarin family.</text>
</comment>
<dbReference type="Proteomes" id="UP001066276">
    <property type="component" value="Chromosome 6"/>
</dbReference>
<evidence type="ECO:0000256" key="2">
    <source>
        <dbReference type="ARBA" id="ARBA00005787"/>
    </source>
</evidence>
<evidence type="ECO:0000256" key="4">
    <source>
        <dbReference type="ARBA" id="ARBA00022989"/>
    </source>
</evidence>
<dbReference type="EMBL" id="JANPWB010000010">
    <property type="protein sequence ID" value="KAJ1141274.1"/>
    <property type="molecule type" value="Genomic_DNA"/>
</dbReference>
<evidence type="ECO:0000313" key="8">
    <source>
        <dbReference type="Proteomes" id="UP001066276"/>
    </source>
</evidence>
<dbReference type="PANTHER" id="PTHR31548">
    <property type="entry name" value="CLARIN"/>
    <property type="match status" value="1"/>
</dbReference>
<protein>
    <recommendedName>
        <fullName evidence="9">Clarin-3</fullName>
    </recommendedName>
</protein>
<evidence type="ECO:0000256" key="5">
    <source>
        <dbReference type="ARBA" id="ARBA00023136"/>
    </source>
</evidence>
<keyword evidence="5 6" id="KW-0472">Membrane</keyword>
<evidence type="ECO:0008006" key="9">
    <source>
        <dbReference type="Google" id="ProtNLM"/>
    </source>
</evidence>
<dbReference type="Gene3D" id="1.20.140.150">
    <property type="match status" value="1"/>
</dbReference>
<evidence type="ECO:0000256" key="3">
    <source>
        <dbReference type="ARBA" id="ARBA00022692"/>
    </source>
</evidence>
<organism evidence="7 8">
    <name type="scientific">Pleurodeles waltl</name>
    <name type="common">Iberian ribbed newt</name>
    <dbReference type="NCBI Taxonomy" id="8319"/>
    <lineage>
        <taxon>Eukaryota</taxon>
        <taxon>Metazoa</taxon>
        <taxon>Chordata</taxon>
        <taxon>Craniata</taxon>
        <taxon>Vertebrata</taxon>
        <taxon>Euteleostomi</taxon>
        <taxon>Amphibia</taxon>
        <taxon>Batrachia</taxon>
        <taxon>Caudata</taxon>
        <taxon>Salamandroidea</taxon>
        <taxon>Salamandridae</taxon>
        <taxon>Pleurodelinae</taxon>
        <taxon>Pleurodeles</taxon>
    </lineage>
</organism>
<sequence length="231" mass="25509">MPSRKKTSMFLAGFLTSVGSFVLVCTSLGTQDWVSSRIAFTELSAGNASGGYVSLTYGLFEGKSQTIYDSGLGKPESTFQVLKGASGTGSAEIVHILIIVLLVAGLFCSLLSSGITCYNSVSNPYQTFFGPIGVYAWNVLNGTFILLALILGVVNTDLNKFPERLIKENFKSETTFNQQINYGYSFWLLLVIIVFNAATIVIIYFYHHARYSERREQQRPMENAPKDVILF</sequence>
<feature type="transmembrane region" description="Helical" evidence="6">
    <location>
        <begin position="132"/>
        <end position="154"/>
    </location>
</feature>
<gene>
    <name evidence="7" type="ORF">NDU88_007608</name>
</gene>
<evidence type="ECO:0000313" key="7">
    <source>
        <dbReference type="EMBL" id="KAJ1141274.1"/>
    </source>
</evidence>
<feature type="transmembrane region" description="Helical" evidence="6">
    <location>
        <begin position="93"/>
        <end position="111"/>
    </location>
</feature>
<keyword evidence="4 6" id="KW-1133">Transmembrane helix</keyword>
<name>A0AAV7QQC7_PLEWA</name>
<feature type="transmembrane region" description="Helical" evidence="6">
    <location>
        <begin position="184"/>
        <end position="206"/>
    </location>
</feature>
<comment type="subcellular location">
    <subcellularLocation>
        <location evidence="1">Membrane</location>
        <topology evidence="1">Multi-pass membrane protein</topology>
    </subcellularLocation>
</comment>
<dbReference type="PANTHER" id="PTHR31548:SF3">
    <property type="entry name" value="CLARIN-3"/>
    <property type="match status" value="1"/>
</dbReference>
<comment type="caution">
    <text evidence="7">The sequence shown here is derived from an EMBL/GenBank/DDBJ whole genome shotgun (WGS) entry which is preliminary data.</text>
</comment>
<dbReference type="GO" id="GO:0007605">
    <property type="term" value="P:sensory perception of sound"/>
    <property type="evidence" value="ECO:0007669"/>
    <property type="project" value="UniProtKB-ARBA"/>
</dbReference>